<proteinExistence type="predicted"/>
<evidence type="ECO:0000313" key="7">
    <source>
        <dbReference type="Proteomes" id="UP000027195"/>
    </source>
</evidence>
<dbReference type="Gene3D" id="6.10.150.10">
    <property type="match status" value="1"/>
</dbReference>
<organism evidence="6 7">
    <name type="scientific">Botryobasidium botryosum (strain FD-172 SS1)</name>
    <dbReference type="NCBI Taxonomy" id="930990"/>
    <lineage>
        <taxon>Eukaryota</taxon>
        <taxon>Fungi</taxon>
        <taxon>Dikarya</taxon>
        <taxon>Basidiomycota</taxon>
        <taxon>Agaricomycotina</taxon>
        <taxon>Agaricomycetes</taxon>
        <taxon>Cantharellales</taxon>
        <taxon>Botryobasidiaceae</taxon>
        <taxon>Botryobasidium</taxon>
    </lineage>
</organism>
<keyword evidence="2" id="KW-0677">Repeat</keyword>
<accession>A0A067ND05</accession>
<reference evidence="7" key="1">
    <citation type="journal article" date="2014" name="Proc. Natl. Acad. Sci. U.S.A.">
        <title>Extensive sampling of basidiomycete genomes demonstrates inadequacy of the white-rot/brown-rot paradigm for wood decay fungi.</title>
        <authorList>
            <person name="Riley R."/>
            <person name="Salamov A.A."/>
            <person name="Brown D.W."/>
            <person name="Nagy L.G."/>
            <person name="Floudas D."/>
            <person name="Held B.W."/>
            <person name="Levasseur A."/>
            <person name="Lombard V."/>
            <person name="Morin E."/>
            <person name="Otillar R."/>
            <person name="Lindquist E.A."/>
            <person name="Sun H."/>
            <person name="LaButti K.M."/>
            <person name="Schmutz J."/>
            <person name="Jabbour D."/>
            <person name="Luo H."/>
            <person name="Baker S.E."/>
            <person name="Pisabarro A.G."/>
            <person name="Walton J.D."/>
            <person name="Blanchette R.A."/>
            <person name="Henrissat B."/>
            <person name="Martin F."/>
            <person name="Cullen D."/>
            <person name="Hibbett D.S."/>
            <person name="Grigoriev I.V."/>
        </authorList>
    </citation>
    <scope>NUCLEOTIDE SEQUENCE [LARGE SCALE GENOMIC DNA]</scope>
    <source>
        <strain evidence="7">FD-172 SS1</strain>
    </source>
</reference>
<feature type="repeat" description="RPEL" evidence="4">
    <location>
        <begin position="5"/>
        <end position="30"/>
    </location>
</feature>
<feature type="non-terminal residue" evidence="6">
    <location>
        <position position="1"/>
    </location>
</feature>
<dbReference type="GO" id="GO:0003713">
    <property type="term" value="F:transcription coactivator activity"/>
    <property type="evidence" value="ECO:0007669"/>
    <property type="project" value="TreeGrafter"/>
</dbReference>
<name>A0A067ND05_BOTB1</name>
<feature type="repeat" description="RPEL" evidence="4">
    <location>
        <begin position="49"/>
        <end position="74"/>
    </location>
</feature>
<keyword evidence="7" id="KW-1185">Reference proteome</keyword>
<sequence>SATRTKLERSLQERPDRKDLVDKNILKDTNVSPALQGRQAELERARLQDKLDQALQHRPKPEELIQQGILEGESLSSQV</sequence>
<dbReference type="PANTHER" id="PTHR22793:SF12">
    <property type="entry name" value="MYOCARDIN-RELATED TRANSCRIPTION FACTOR, ISOFORM H"/>
    <property type="match status" value="1"/>
</dbReference>
<evidence type="ECO:0000313" key="6">
    <source>
        <dbReference type="EMBL" id="KDQ21686.1"/>
    </source>
</evidence>
<dbReference type="Pfam" id="PF02755">
    <property type="entry name" value="RPEL"/>
    <property type="match status" value="2"/>
</dbReference>
<evidence type="ECO:0000256" key="1">
    <source>
        <dbReference type="ARBA" id="ARBA00004123"/>
    </source>
</evidence>
<protein>
    <recommendedName>
        <fullName evidence="8">RPEL repeat protein</fullName>
    </recommendedName>
</protein>
<evidence type="ECO:0008006" key="8">
    <source>
        <dbReference type="Google" id="ProtNLM"/>
    </source>
</evidence>
<dbReference type="InterPro" id="IPR004018">
    <property type="entry name" value="RPEL_repeat"/>
</dbReference>
<dbReference type="GO" id="GO:0005634">
    <property type="term" value="C:nucleus"/>
    <property type="evidence" value="ECO:0007669"/>
    <property type="project" value="UniProtKB-SubCell"/>
</dbReference>
<dbReference type="AlphaFoldDB" id="A0A067ND05"/>
<evidence type="ECO:0000256" key="2">
    <source>
        <dbReference type="ARBA" id="ARBA00022737"/>
    </source>
</evidence>
<dbReference type="Proteomes" id="UP000027195">
    <property type="component" value="Unassembled WGS sequence"/>
</dbReference>
<feature type="region of interest" description="Disordered" evidence="5">
    <location>
        <begin position="1"/>
        <end position="25"/>
    </location>
</feature>
<gene>
    <name evidence="6" type="ORF">BOTBODRAFT_99576</name>
</gene>
<dbReference type="SMART" id="SM00707">
    <property type="entry name" value="RPEL"/>
    <property type="match status" value="2"/>
</dbReference>
<dbReference type="InParanoid" id="A0A067ND05"/>
<dbReference type="GO" id="GO:0045944">
    <property type="term" value="P:positive regulation of transcription by RNA polymerase II"/>
    <property type="evidence" value="ECO:0007669"/>
    <property type="project" value="TreeGrafter"/>
</dbReference>
<evidence type="ECO:0000256" key="5">
    <source>
        <dbReference type="SAM" id="MobiDB-lite"/>
    </source>
</evidence>
<dbReference type="HOGENOM" id="CLU_121574_4_1_1"/>
<dbReference type="PROSITE" id="PS51073">
    <property type="entry name" value="RPEL"/>
    <property type="match status" value="2"/>
</dbReference>
<dbReference type="InterPro" id="IPR043451">
    <property type="entry name" value="Myocardin-like"/>
</dbReference>
<comment type="subcellular location">
    <subcellularLocation>
        <location evidence="1">Nucleus</location>
    </subcellularLocation>
</comment>
<evidence type="ECO:0000256" key="3">
    <source>
        <dbReference type="ARBA" id="ARBA00023242"/>
    </source>
</evidence>
<dbReference type="OrthoDB" id="197676at2759"/>
<dbReference type="PANTHER" id="PTHR22793">
    <property type="entry name" value="MYOCARDIN-RELATED TRANSCRIPTION FACTOR-RELATED"/>
    <property type="match status" value="1"/>
</dbReference>
<feature type="region of interest" description="Disordered" evidence="5">
    <location>
        <begin position="53"/>
        <end position="79"/>
    </location>
</feature>
<dbReference type="EMBL" id="KL198016">
    <property type="protein sequence ID" value="KDQ21686.1"/>
    <property type="molecule type" value="Genomic_DNA"/>
</dbReference>
<evidence type="ECO:0000256" key="4">
    <source>
        <dbReference type="PROSITE-ProRule" id="PRU00401"/>
    </source>
</evidence>
<keyword evidence="3" id="KW-0539">Nucleus</keyword>